<dbReference type="InterPro" id="IPR003660">
    <property type="entry name" value="HAMP_dom"/>
</dbReference>
<dbReference type="PANTHER" id="PTHR42878:SF7">
    <property type="entry name" value="SENSOR HISTIDINE KINASE GLRK"/>
    <property type="match status" value="1"/>
</dbReference>
<keyword evidence="9" id="KW-0902">Two-component regulatory system</keyword>
<dbReference type="GO" id="GO:0016020">
    <property type="term" value="C:membrane"/>
    <property type="evidence" value="ECO:0007669"/>
    <property type="project" value="UniProtKB-SubCell"/>
</dbReference>
<feature type="domain" description="Histidine kinase" evidence="11">
    <location>
        <begin position="256"/>
        <end position="472"/>
    </location>
</feature>
<dbReference type="Gene3D" id="6.10.340.10">
    <property type="match status" value="1"/>
</dbReference>
<dbReference type="InterPro" id="IPR004358">
    <property type="entry name" value="Sig_transdc_His_kin-like_C"/>
</dbReference>
<comment type="catalytic activity">
    <reaction evidence="1">
        <text>ATP + protein L-histidine = ADP + protein N-phospho-L-histidine.</text>
        <dbReference type="EC" id="2.7.13.3"/>
    </reaction>
</comment>
<keyword evidence="4" id="KW-0597">Phosphoprotein</keyword>
<comment type="caution">
    <text evidence="13">The sequence shown here is derived from an EMBL/GenBank/DDBJ whole genome shotgun (WGS) entry which is preliminary data.</text>
</comment>
<evidence type="ECO:0000256" key="1">
    <source>
        <dbReference type="ARBA" id="ARBA00000085"/>
    </source>
</evidence>
<dbReference type="InterPro" id="IPR050351">
    <property type="entry name" value="BphY/WalK/GraS-like"/>
</dbReference>
<sequence>MPRLKPLSLRTLTLMGFAMVSLPLMLALGMALARTDRLSNQGADAVQQVSQLVYVSRQANQILNNMERSASQFLVLKDPGLWKSYLTLRSDFKALAPEFSMPENTMISNQVKVMFDMEQSIHQRLSSSPDSLEISALQRAYSQLYDHSNELFRLNRQVIDNEVQAIKASADELRRAVMQSALVIPISLMIALLFVRLITRSINQLKPQIRKLQEGDFNQKVSVSGAKDIEEVGRILDAMRLQLLELEMQKTTFIRHISHELKTPLAAIREGTELLYDGTTGQLNQAQKEVSGIIRDSVSRLQQLIEDLLNFNMVLDNSQALAPQSCGLLETINKVLGERRLEIQSKGLALELPERDCKLAMHPEHFRVILDNLLSNAFKFSPADGQIEVRAAYVDDIWILTISDQGPGIPQQQQGKVFEPFFQGSLKAEAKVKGSGLGLTITRELVQKYQGQIHLLQNGTGCTFEIRLPADSVEPNNDV</sequence>
<feature type="transmembrane region" description="Helical" evidence="10">
    <location>
        <begin position="176"/>
        <end position="198"/>
    </location>
</feature>
<keyword evidence="5" id="KW-0808">Transferase</keyword>
<keyword evidence="10" id="KW-0812">Transmembrane</keyword>
<name>A0A939IPK3_9ALTE</name>
<dbReference type="RefSeq" id="WP_206574088.1">
    <property type="nucleotide sequence ID" value="NZ_JAFKCV010000006.1"/>
</dbReference>
<dbReference type="PROSITE" id="PS50109">
    <property type="entry name" value="HIS_KIN"/>
    <property type="match status" value="1"/>
</dbReference>
<dbReference type="EC" id="2.7.13.3" evidence="3"/>
<dbReference type="GO" id="GO:0000156">
    <property type="term" value="F:phosphorelay response regulator activity"/>
    <property type="evidence" value="ECO:0007669"/>
    <property type="project" value="TreeGrafter"/>
</dbReference>
<dbReference type="PRINTS" id="PR00344">
    <property type="entry name" value="BCTRLSENSOR"/>
</dbReference>
<evidence type="ECO:0000259" key="11">
    <source>
        <dbReference type="PROSITE" id="PS50109"/>
    </source>
</evidence>
<proteinExistence type="predicted"/>
<keyword evidence="10" id="KW-0472">Membrane</keyword>
<dbReference type="Gene3D" id="1.10.287.130">
    <property type="match status" value="1"/>
</dbReference>
<dbReference type="SMART" id="SM00304">
    <property type="entry name" value="HAMP"/>
    <property type="match status" value="1"/>
</dbReference>
<dbReference type="InterPro" id="IPR036097">
    <property type="entry name" value="HisK_dim/P_sf"/>
</dbReference>
<evidence type="ECO:0000256" key="10">
    <source>
        <dbReference type="SAM" id="Phobius"/>
    </source>
</evidence>
<dbReference type="PROSITE" id="PS50885">
    <property type="entry name" value="HAMP"/>
    <property type="match status" value="1"/>
</dbReference>
<dbReference type="Pfam" id="PF02518">
    <property type="entry name" value="HATPase_c"/>
    <property type="match status" value="1"/>
</dbReference>
<dbReference type="InterPro" id="IPR003661">
    <property type="entry name" value="HisK_dim/P_dom"/>
</dbReference>
<organism evidence="13 14">
    <name type="scientific">Bowmanella dokdonensis</name>
    <dbReference type="NCBI Taxonomy" id="751969"/>
    <lineage>
        <taxon>Bacteria</taxon>
        <taxon>Pseudomonadati</taxon>
        <taxon>Pseudomonadota</taxon>
        <taxon>Gammaproteobacteria</taxon>
        <taxon>Alteromonadales</taxon>
        <taxon>Alteromonadaceae</taxon>
        <taxon>Bowmanella</taxon>
    </lineage>
</organism>
<evidence type="ECO:0000256" key="4">
    <source>
        <dbReference type="ARBA" id="ARBA00022553"/>
    </source>
</evidence>
<keyword evidence="6" id="KW-0547">Nucleotide-binding</keyword>
<dbReference type="Pfam" id="PF00672">
    <property type="entry name" value="HAMP"/>
    <property type="match status" value="1"/>
</dbReference>
<evidence type="ECO:0000256" key="6">
    <source>
        <dbReference type="ARBA" id="ARBA00022741"/>
    </source>
</evidence>
<dbReference type="AlphaFoldDB" id="A0A939IPK3"/>
<reference evidence="13" key="1">
    <citation type="submission" date="2021-03" db="EMBL/GenBank/DDBJ databases">
        <title>novel species isolated from a fishpond in China.</title>
        <authorList>
            <person name="Lu H."/>
            <person name="Cai Z."/>
        </authorList>
    </citation>
    <scope>NUCLEOTIDE SEQUENCE</scope>
    <source>
        <strain evidence="13">JCM 30855</strain>
    </source>
</reference>
<keyword evidence="10" id="KW-1133">Transmembrane helix</keyword>
<gene>
    <name evidence="13" type="ORF">J0A66_12125</name>
</gene>
<dbReference type="Pfam" id="PF00512">
    <property type="entry name" value="HisKA"/>
    <property type="match status" value="1"/>
</dbReference>
<keyword evidence="7 13" id="KW-0418">Kinase</keyword>
<dbReference type="Proteomes" id="UP000664654">
    <property type="component" value="Unassembled WGS sequence"/>
</dbReference>
<evidence type="ECO:0000256" key="2">
    <source>
        <dbReference type="ARBA" id="ARBA00004370"/>
    </source>
</evidence>
<keyword evidence="8" id="KW-0067">ATP-binding</keyword>
<dbReference type="GO" id="GO:0005524">
    <property type="term" value="F:ATP binding"/>
    <property type="evidence" value="ECO:0007669"/>
    <property type="project" value="UniProtKB-KW"/>
</dbReference>
<protein>
    <recommendedName>
        <fullName evidence="3">histidine kinase</fullName>
        <ecNumber evidence="3">2.7.13.3</ecNumber>
    </recommendedName>
</protein>
<dbReference type="SUPFAM" id="SSF47384">
    <property type="entry name" value="Homodimeric domain of signal transducing histidine kinase"/>
    <property type="match status" value="1"/>
</dbReference>
<evidence type="ECO:0000313" key="13">
    <source>
        <dbReference type="EMBL" id="MBN7825975.1"/>
    </source>
</evidence>
<evidence type="ECO:0000256" key="3">
    <source>
        <dbReference type="ARBA" id="ARBA00012438"/>
    </source>
</evidence>
<evidence type="ECO:0000313" key="14">
    <source>
        <dbReference type="Proteomes" id="UP000664654"/>
    </source>
</evidence>
<evidence type="ECO:0000256" key="7">
    <source>
        <dbReference type="ARBA" id="ARBA00022777"/>
    </source>
</evidence>
<accession>A0A939IPK3</accession>
<dbReference type="CDD" id="cd00082">
    <property type="entry name" value="HisKA"/>
    <property type="match status" value="1"/>
</dbReference>
<dbReference type="InterPro" id="IPR003594">
    <property type="entry name" value="HATPase_dom"/>
</dbReference>
<feature type="transmembrane region" description="Helical" evidence="10">
    <location>
        <begin position="12"/>
        <end position="33"/>
    </location>
</feature>
<evidence type="ECO:0000256" key="8">
    <source>
        <dbReference type="ARBA" id="ARBA00022840"/>
    </source>
</evidence>
<dbReference type="Gene3D" id="3.30.565.10">
    <property type="entry name" value="Histidine kinase-like ATPase, C-terminal domain"/>
    <property type="match status" value="1"/>
</dbReference>
<dbReference type="PANTHER" id="PTHR42878">
    <property type="entry name" value="TWO-COMPONENT HISTIDINE KINASE"/>
    <property type="match status" value="1"/>
</dbReference>
<dbReference type="SMART" id="SM00388">
    <property type="entry name" value="HisKA"/>
    <property type="match status" value="1"/>
</dbReference>
<dbReference type="SUPFAM" id="SSF55874">
    <property type="entry name" value="ATPase domain of HSP90 chaperone/DNA topoisomerase II/histidine kinase"/>
    <property type="match status" value="1"/>
</dbReference>
<keyword evidence="14" id="KW-1185">Reference proteome</keyword>
<dbReference type="EMBL" id="JAFKCV010000006">
    <property type="protein sequence ID" value="MBN7825975.1"/>
    <property type="molecule type" value="Genomic_DNA"/>
</dbReference>
<dbReference type="GO" id="GO:0000155">
    <property type="term" value="F:phosphorelay sensor kinase activity"/>
    <property type="evidence" value="ECO:0007669"/>
    <property type="project" value="InterPro"/>
</dbReference>
<evidence type="ECO:0000256" key="9">
    <source>
        <dbReference type="ARBA" id="ARBA00023012"/>
    </source>
</evidence>
<evidence type="ECO:0000256" key="5">
    <source>
        <dbReference type="ARBA" id="ARBA00022679"/>
    </source>
</evidence>
<dbReference type="InterPro" id="IPR036890">
    <property type="entry name" value="HATPase_C_sf"/>
</dbReference>
<evidence type="ECO:0000259" key="12">
    <source>
        <dbReference type="PROSITE" id="PS50885"/>
    </source>
</evidence>
<feature type="domain" description="HAMP" evidence="12">
    <location>
        <begin position="196"/>
        <end position="248"/>
    </location>
</feature>
<dbReference type="SMART" id="SM00387">
    <property type="entry name" value="HATPase_c"/>
    <property type="match status" value="1"/>
</dbReference>
<dbReference type="InterPro" id="IPR005467">
    <property type="entry name" value="His_kinase_dom"/>
</dbReference>
<dbReference type="GO" id="GO:0030295">
    <property type="term" value="F:protein kinase activator activity"/>
    <property type="evidence" value="ECO:0007669"/>
    <property type="project" value="TreeGrafter"/>
</dbReference>
<comment type="subcellular location">
    <subcellularLocation>
        <location evidence="2">Membrane</location>
    </subcellularLocation>
</comment>
<dbReference type="GO" id="GO:0007234">
    <property type="term" value="P:osmosensory signaling via phosphorelay pathway"/>
    <property type="evidence" value="ECO:0007669"/>
    <property type="project" value="TreeGrafter"/>
</dbReference>